<dbReference type="EMBL" id="QXFV01000541">
    <property type="protein sequence ID" value="KAE9034641.1"/>
    <property type="molecule type" value="Genomic_DNA"/>
</dbReference>
<dbReference type="AlphaFoldDB" id="A0A6A3MZ92"/>
<evidence type="ECO:0000256" key="1">
    <source>
        <dbReference type="SAM" id="MobiDB-lite"/>
    </source>
</evidence>
<proteinExistence type="predicted"/>
<accession>A0A6A3MZ92</accession>
<sequence>MSVASLVPANSQRSRSTAVKSFEDFLVKMEVTLTEVHDRMSKDSTALSKNTVLSYFGNVKNWLADLYPQQSQCVSKKLQKMLSTLDRYCEKRLEQESIDKQTNTSEQQHQEREQPQPKRARKRASKALSTVWFEWFTAVPRMYESTTVSKTTLHESRHAVAFMMLCLPSGFKLDPASPAYQAEVHALGVEAEKKTLEYLAAQCSQAVAVGSAIKAVKALHKTAYLSVLLDQFRERYYEGEVVDPTPNSNLPPFLRFT</sequence>
<feature type="region of interest" description="Disordered" evidence="1">
    <location>
        <begin position="96"/>
        <end position="122"/>
    </location>
</feature>
<reference evidence="2 3" key="1">
    <citation type="submission" date="2018-09" db="EMBL/GenBank/DDBJ databases">
        <title>Genomic investigation of the strawberry pathogen Phytophthora fragariae indicates pathogenicity is determined by transcriptional variation in three key races.</title>
        <authorList>
            <person name="Adams T.M."/>
            <person name="Armitage A.D."/>
            <person name="Sobczyk M.K."/>
            <person name="Bates H.J."/>
            <person name="Dunwell J.M."/>
            <person name="Nellist C.F."/>
            <person name="Harrison R.J."/>
        </authorList>
    </citation>
    <scope>NUCLEOTIDE SEQUENCE [LARGE SCALE GENOMIC DNA]</scope>
    <source>
        <strain evidence="2 3">SCRP249</strain>
    </source>
</reference>
<evidence type="ECO:0000313" key="3">
    <source>
        <dbReference type="Proteomes" id="UP000429607"/>
    </source>
</evidence>
<organism evidence="2 3">
    <name type="scientific">Phytophthora rubi</name>
    <dbReference type="NCBI Taxonomy" id="129364"/>
    <lineage>
        <taxon>Eukaryota</taxon>
        <taxon>Sar</taxon>
        <taxon>Stramenopiles</taxon>
        <taxon>Oomycota</taxon>
        <taxon>Peronosporomycetes</taxon>
        <taxon>Peronosporales</taxon>
        <taxon>Peronosporaceae</taxon>
        <taxon>Phytophthora</taxon>
    </lineage>
</organism>
<dbReference type="Proteomes" id="UP000429607">
    <property type="component" value="Unassembled WGS sequence"/>
</dbReference>
<name>A0A6A3MZ92_9STRA</name>
<gene>
    <name evidence="2" type="ORF">PR001_g9650</name>
</gene>
<protein>
    <submittedName>
        <fullName evidence="2">Uncharacterized protein</fullName>
    </submittedName>
</protein>
<comment type="caution">
    <text evidence="2">The sequence shown here is derived from an EMBL/GenBank/DDBJ whole genome shotgun (WGS) entry which is preliminary data.</text>
</comment>
<evidence type="ECO:0000313" key="2">
    <source>
        <dbReference type="EMBL" id="KAE9034641.1"/>
    </source>
</evidence>